<keyword evidence="2" id="KW-1185">Reference proteome</keyword>
<gene>
    <name evidence="1" type="ORF">F0562_015557</name>
</gene>
<accession>A0A5J4ZHB2</accession>
<reference evidence="1 2" key="1">
    <citation type="submission" date="2019-09" db="EMBL/GenBank/DDBJ databases">
        <title>A chromosome-level genome assembly of the Chinese tupelo Nyssa sinensis.</title>
        <authorList>
            <person name="Yang X."/>
            <person name="Kang M."/>
            <person name="Yang Y."/>
            <person name="Xiong H."/>
            <person name="Wang M."/>
            <person name="Zhang Z."/>
            <person name="Wang Z."/>
            <person name="Wu H."/>
            <person name="Ma T."/>
            <person name="Liu J."/>
            <person name="Xi Z."/>
        </authorList>
    </citation>
    <scope>NUCLEOTIDE SEQUENCE [LARGE SCALE GENOMIC DNA]</scope>
    <source>
        <strain evidence="1">J267</strain>
        <tissue evidence="1">Leaf</tissue>
    </source>
</reference>
<proteinExistence type="predicted"/>
<protein>
    <submittedName>
        <fullName evidence="1">Uncharacterized protein</fullName>
    </submittedName>
</protein>
<dbReference type="EMBL" id="CM018050">
    <property type="protein sequence ID" value="KAA8518083.1"/>
    <property type="molecule type" value="Genomic_DNA"/>
</dbReference>
<dbReference type="AlphaFoldDB" id="A0A5J4ZHB2"/>
<sequence length="144" mass="16099">MADRTNTSHGENAIEEPGRMEQILSDLVRELRQQNNRENRRTNANPIIQASLTERFIKLQPPTFARAPKADEVETWIMGMENIFEVMECPEDKKVTLTAFRLQGEAKSGSVGVVVAELNLEAITRVAWGRVCAGGNFLSNRVGD</sequence>
<dbReference type="OrthoDB" id="2272416at2759"/>
<evidence type="ECO:0000313" key="2">
    <source>
        <dbReference type="Proteomes" id="UP000325577"/>
    </source>
</evidence>
<name>A0A5J4ZHB2_9ASTE</name>
<dbReference type="Proteomes" id="UP000325577">
    <property type="component" value="Linkage Group LG7"/>
</dbReference>
<organism evidence="1 2">
    <name type="scientific">Nyssa sinensis</name>
    <dbReference type="NCBI Taxonomy" id="561372"/>
    <lineage>
        <taxon>Eukaryota</taxon>
        <taxon>Viridiplantae</taxon>
        <taxon>Streptophyta</taxon>
        <taxon>Embryophyta</taxon>
        <taxon>Tracheophyta</taxon>
        <taxon>Spermatophyta</taxon>
        <taxon>Magnoliopsida</taxon>
        <taxon>eudicotyledons</taxon>
        <taxon>Gunneridae</taxon>
        <taxon>Pentapetalae</taxon>
        <taxon>asterids</taxon>
        <taxon>Cornales</taxon>
        <taxon>Nyssaceae</taxon>
        <taxon>Nyssa</taxon>
    </lineage>
</organism>
<evidence type="ECO:0000313" key="1">
    <source>
        <dbReference type="EMBL" id="KAA8518083.1"/>
    </source>
</evidence>